<name>A0ACA9Y0N6_9ASCO</name>
<comment type="caution">
    <text evidence="1">The sequence shown here is derived from an EMBL/GenBank/DDBJ whole genome shotgun (WGS) entry which is preliminary data.</text>
</comment>
<accession>A0ACA9Y0N6</accession>
<keyword evidence="1" id="KW-0804">Transcription</keyword>
<reference evidence="1" key="1">
    <citation type="submission" date="2022-06" db="EMBL/GenBank/DDBJ databases">
        <authorList>
            <person name="Legras J.-L."/>
            <person name="Devillers H."/>
            <person name="Grondin C."/>
        </authorList>
    </citation>
    <scope>NUCLEOTIDE SEQUENCE</scope>
    <source>
        <strain evidence="1">CLIB 1444</strain>
    </source>
</reference>
<protein>
    <submittedName>
        <fullName evidence="1">DNA-directed RNA polymerase III subunit RPC3</fullName>
    </submittedName>
</protein>
<dbReference type="Proteomes" id="UP001152531">
    <property type="component" value="Unassembled WGS sequence"/>
</dbReference>
<dbReference type="EMBL" id="CALSDN010000001">
    <property type="protein sequence ID" value="CAH6718503.1"/>
    <property type="molecule type" value="Genomic_DNA"/>
</dbReference>
<keyword evidence="2" id="KW-1185">Reference proteome</keyword>
<evidence type="ECO:0000313" key="2">
    <source>
        <dbReference type="Proteomes" id="UP001152531"/>
    </source>
</evidence>
<evidence type="ECO:0000313" key="1">
    <source>
        <dbReference type="EMBL" id="CAH6718503.1"/>
    </source>
</evidence>
<sequence length="593" mass="68424">MVLNVPPSAETQSPLSNLLTLVAKEHLGEVPAIIISTLISHGRLTAKEISRRSKVPIKLVKTTLVSLIQLNCMLYWVDKDKVEYQFQDTGLFVFLHSGEIITHIKNKYDEECCEIIQNLIQLGNIKVSDYLKSFDDETRYSRSLKLSQLFGDGWIKILQPHDFNPLEDVWNKIYHETTKNVPRSATLSEVKRVAEIKELSKEKLSHLLENLPKDLYTTVDGMKGLNPKLSIGFNFKRFEKFLRSKALIALCESRVGRLSAEVYKVVLEILEKQSPDPKPYINEIDGIINTPEEKQSIFEQIENKLIDNKSLTAKIHDIVKKLPQTIDLNNSILTHNFVKPATIKKRVVSFSEIERTIKKPKIKMEDNEAIIEMDEDDNDYHTPTNGDGNTNLVIQHLKLLAFSTKIPFIMEIGNGSFTVPYNKLNDIVKEYTYDELIKKSLGVDSLRILRCIRSLKLVDEKTVSNSVLLKEKVVRNEIYKLIQLNVIEIQEIPRSNDRAASKTFFAFRYKNHSNYQFLRNSLIHNISSILHNIEDFKFQHKSLLEKCQREDVKGNEQELLLESELRILNQLQSREINNIGKLNRLLSLLEIFN</sequence>
<keyword evidence="1" id="KW-0240">DNA-directed RNA polymerase</keyword>
<gene>
    <name evidence="1" type="ORF">CLIB1444_01S08196</name>
</gene>
<organism evidence="1 2">
    <name type="scientific">[Candida] jaroonii</name>
    <dbReference type="NCBI Taxonomy" id="467808"/>
    <lineage>
        <taxon>Eukaryota</taxon>
        <taxon>Fungi</taxon>
        <taxon>Dikarya</taxon>
        <taxon>Ascomycota</taxon>
        <taxon>Saccharomycotina</taxon>
        <taxon>Pichiomycetes</taxon>
        <taxon>Debaryomycetaceae</taxon>
        <taxon>Yamadazyma</taxon>
    </lineage>
</organism>
<proteinExistence type="predicted"/>